<organism evidence="1 2">
    <name type="scientific">Streptomyces achmelvichensis</name>
    <dbReference type="NCBI Taxonomy" id="3134111"/>
    <lineage>
        <taxon>Bacteria</taxon>
        <taxon>Bacillati</taxon>
        <taxon>Actinomycetota</taxon>
        <taxon>Actinomycetes</taxon>
        <taxon>Kitasatosporales</taxon>
        <taxon>Streptomycetaceae</taxon>
        <taxon>Streptomyces</taxon>
    </lineage>
</organism>
<comment type="caution">
    <text evidence="1">The sequence shown here is derived from an EMBL/GenBank/DDBJ whole genome shotgun (WGS) entry which is preliminary data.</text>
</comment>
<gene>
    <name evidence="1" type="ORF">WKI67_05935</name>
</gene>
<proteinExistence type="predicted"/>
<dbReference type="Proteomes" id="UP001377168">
    <property type="component" value="Unassembled WGS sequence"/>
</dbReference>
<name>A0ACC6PNF2_9ACTN</name>
<accession>A0ACC6PNF2</accession>
<evidence type="ECO:0000313" key="1">
    <source>
        <dbReference type="EMBL" id="MEJ8632929.1"/>
    </source>
</evidence>
<keyword evidence="2" id="KW-1185">Reference proteome</keyword>
<reference evidence="1" key="1">
    <citation type="submission" date="2024-03" db="EMBL/GenBank/DDBJ databases">
        <title>Novel Streptomyces species of biotechnological and ecological value are a feature of Machair soil.</title>
        <authorList>
            <person name="Prole J.R."/>
            <person name="Goodfellow M."/>
            <person name="Allenby N."/>
            <person name="Ward A.C."/>
        </authorList>
    </citation>
    <scope>NUCLEOTIDE SEQUENCE</scope>
    <source>
        <strain evidence="1">MS2.AVA.5</strain>
    </source>
</reference>
<evidence type="ECO:0000313" key="2">
    <source>
        <dbReference type="Proteomes" id="UP001377168"/>
    </source>
</evidence>
<dbReference type="EMBL" id="JBBKAJ010000022">
    <property type="protein sequence ID" value="MEJ8632929.1"/>
    <property type="molecule type" value="Genomic_DNA"/>
</dbReference>
<protein>
    <submittedName>
        <fullName evidence="1">RNA polymerase subunit sigma</fullName>
    </submittedName>
</protein>
<sequence>MDKASDSASIAELLDERRHLLKVACSILGTGAEAESVIAETYRQWYELPDPARARIATPRSWLAQLVGSICSADASAFVLDDPFRTAPVAVAEGQADPDCTELAGHARRSLRARRSRPATPQQHDAVVRTVPCATGDAPLLASLLAPDVTAVFDGGGKVRALTEPVHGHLEVAHSLLTLLGPRPGTTLHTHSVNGSTGIVARYDHRVAAVIILDIAGPHVVQAWVTLNPDKLRSWNRPTAETGKPGRS</sequence>